<comment type="cofactor">
    <cofactor evidence="8">
        <name>Mg(2+)</name>
        <dbReference type="ChEBI" id="CHEBI:18420"/>
    </cofactor>
    <text evidence="8">Binds 1 Mg(2+) ion.</text>
</comment>
<dbReference type="RefSeq" id="WP_114745971.1">
    <property type="nucleotide sequence ID" value="NZ_QQAY01000007.1"/>
</dbReference>
<evidence type="ECO:0000256" key="4">
    <source>
        <dbReference type="ARBA" id="ARBA00022801"/>
    </source>
</evidence>
<dbReference type="SMART" id="SM00098">
    <property type="entry name" value="alkPPc"/>
    <property type="match status" value="1"/>
</dbReference>
<feature type="chain" id="PRO_5016688526" evidence="10">
    <location>
        <begin position="25"/>
        <end position="545"/>
    </location>
</feature>
<keyword evidence="6 8" id="KW-0460">Magnesium</keyword>
<dbReference type="PROSITE" id="PS00123">
    <property type="entry name" value="ALKALINE_PHOSPHATASE"/>
    <property type="match status" value="1"/>
</dbReference>
<comment type="cofactor">
    <cofactor evidence="8">
        <name>Zn(2+)</name>
        <dbReference type="ChEBI" id="CHEBI:29105"/>
    </cofactor>
    <text evidence="8">Binds 2 Zn(2+) ions.</text>
</comment>
<evidence type="ECO:0000256" key="3">
    <source>
        <dbReference type="ARBA" id="ARBA00022723"/>
    </source>
</evidence>
<dbReference type="GO" id="GO:0046872">
    <property type="term" value="F:metal ion binding"/>
    <property type="evidence" value="ECO:0007669"/>
    <property type="project" value="UniProtKB-KW"/>
</dbReference>
<dbReference type="InterPro" id="IPR018299">
    <property type="entry name" value="Alkaline_phosphatase_AS"/>
</dbReference>
<evidence type="ECO:0000256" key="7">
    <source>
        <dbReference type="PIRSR" id="PIRSR601952-1"/>
    </source>
</evidence>
<feature type="signal peptide" evidence="10">
    <location>
        <begin position="1"/>
        <end position="24"/>
    </location>
</feature>
<dbReference type="PANTHER" id="PTHR11596">
    <property type="entry name" value="ALKALINE PHOSPHATASE"/>
    <property type="match status" value="1"/>
</dbReference>
<feature type="binding site" evidence="8">
    <location>
        <position position="44"/>
    </location>
    <ligand>
        <name>Zn(2+)</name>
        <dbReference type="ChEBI" id="CHEBI:29105"/>
        <label>2</label>
    </ligand>
</feature>
<feature type="binding site" evidence="8">
    <location>
        <position position="44"/>
    </location>
    <ligand>
        <name>Mg(2+)</name>
        <dbReference type="ChEBI" id="CHEBI:18420"/>
    </ligand>
</feature>
<evidence type="ECO:0000313" key="12">
    <source>
        <dbReference type="Proteomes" id="UP000255326"/>
    </source>
</evidence>
<dbReference type="InterPro" id="IPR017850">
    <property type="entry name" value="Alkaline_phosphatase_core_sf"/>
</dbReference>
<feature type="binding site" evidence="8">
    <location>
        <position position="336"/>
    </location>
    <ligand>
        <name>Zn(2+)</name>
        <dbReference type="ChEBI" id="CHEBI:29105"/>
        <label>2</label>
    </ligand>
</feature>
<accession>A0A370GEF9</accession>
<evidence type="ECO:0000256" key="1">
    <source>
        <dbReference type="ARBA" id="ARBA00005984"/>
    </source>
</evidence>
<dbReference type="SUPFAM" id="SSF53649">
    <property type="entry name" value="Alkaline phosphatase-like"/>
    <property type="match status" value="1"/>
</dbReference>
<dbReference type="OrthoDB" id="9794455at2"/>
<evidence type="ECO:0000256" key="8">
    <source>
        <dbReference type="PIRSR" id="PIRSR601952-2"/>
    </source>
</evidence>
<feature type="binding site" evidence="8">
    <location>
        <position position="432"/>
    </location>
    <ligand>
        <name>Zn(2+)</name>
        <dbReference type="ChEBI" id="CHEBI:29105"/>
        <label>2</label>
    </ligand>
</feature>
<dbReference type="PROSITE" id="PS51257">
    <property type="entry name" value="PROKAR_LIPOPROTEIN"/>
    <property type="match status" value="1"/>
</dbReference>
<organism evidence="11 12">
    <name type="scientific">Falsibacillus pallidus</name>
    <dbReference type="NCBI Taxonomy" id="493781"/>
    <lineage>
        <taxon>Bacteria</taxon>
        <taxon>Bacillati</taxon>
        <taxon>Bacillota</taxon>
        <taxon>Bacilli</taxon>
        <taxon>Bacillales</taxon>
        <taxon>Bacillaceae</taxon>
        <taxon>Falsibacillus</taxon>
    </lineage>
</organism>
<keyword evidence="3 8" id="KW-0479">Metal-binding</keyword>
<dbReference type="Proteomes" id="UP000255326">
    <property type="component" value="Unassembled WGS sequence"/>
</dbReference>
<dbReference type="GO" id="GO:0004035">
    <property type="term" value="F:alkaline phosphatase activity"/>
    <property type="evidence" value="ECO:0007669"/>
    <property type="project" value="TreeGrafter"/>
</dbReference>
<evidence type="ECO:0000256" key="6">
    <source>
        <dbReference type="ARBA" id="ARBA00022842"/>
    </source>
</evidence>
<evidence type="ECO:0000256" key="9">
    <source>
        <dbReference type="RuleBase" id="RU003946"/>
    </source>
</evidence>
<dbReference type="InterPro" id="IPR042085">
    <property type="entry name" value="Ap_crown"/>
</dbReference>
<feature type="active site" description="Phosphoserine intermediate" evidence="7">
    <location>
        <position position="84"/>
    </location>
</feature>
<dbReference type="InterPro" id="IPR001952">
    <property type="entry name" value="Alkaline_phosphatase"/>
</dbReference>
<keyword evidence="5 8" id="KW-0862">Zinc</keyword>
<protein>
    <submittedName>
        <fullName evidence="11">Alkaline phosphatase</fullName>
    </submittedName>
</protein>
<feature type="binding site" evidence="8">
    <location>
        <position position="288"/>
    </location>
    <ligand>
        <name>Mg(2+)</name>
        <dbReference type="ChEBI" id="CHEBI:18420"/>
    </ligand>
</feature>
<proteinExistence type="inferred from homology"/>
<gene>
    <name evidence="11" type="ORF">DFR59_10794</name>
</gene>
<evidence type="ECO:0000256" key="5">
    <source>
        <dbReference type="ARBA" id="ARBA00022833"/>
    </source>
</evidence>
<reference evidence="11 12" key="1">
    <citation type="submission" date="2018-07" db="EMBL/GenBank/DDBJ databases">
        <title>Genomic Encyclopedia of Type Strains, Phase IV (KMG-IV): sequencing the most valuable type-strain genomes for metagenomic binning, comparative biology and taxonomic classification.</title>
        <authorList>
            <person name="Goeker M."/>
        </authorList>
    </citation>
    <scope>NUCLEOTIDE SEQUENCE [LARGE SCALE GENOMIC DNA]</scope>
    <source>
        <strain evidence="11 12">DSM 25281</strain>
    </source>
</reference>
<comment type="caution">
    <text evidence="11">The sequence shown here is derived from an EMBL/GenBank/DDBJ whole genome shotgun (WGS) entry which is preliminary data.</text>
</comment>
<dbReference type="Gene3D" id="3.40.720.10">
    <property type="entry name" value="Alkaline Phosphatase, subunit A"/>
    <property type="match status" value="1"/>
</dbReference>
<name>A0A370GEF9_9BACI</name>
<dbReference type="AlphaFoldDB" id="A0A370GEF9"/>
<feature type="binding site" evidence="8">
    <location>
        <position position="293"/>
    </location>
    <ligand>
        <name>Zn(2+)</name>
        <dbReference type="ChEBI" id="CHEBI:29105"/>
        <label>2</label>
    </ligand>
</feature>
<feature type="binding site" evidence="8">
    <location>
        <position position="149"/>
    </location>
    <ligand>
        <name>Mg(2+)</name>
        <dbReference type="ChEBI" id="CHEBI:18420"/>
    </ligand>
</feature>
<feature type="binding site" evidence="8">
    <location>
        <position position="147"/>
    </location>
    <ligand>
        <name>Mg(2+)</name>
        <dbReference type="ChEBI" id="CHEBI:18420"/>
    </ligand>
</feature>
<keyword evidence="10" id="KW-0732">Signal</keyword>
<evidence type="ECO:0000256" key="10">
    <source>
        <dbReference type="SAM" id="SignalP"/>
    </source>
</evidence>
<sequence length="545" mass="58452">MGVSRGKFFLVIFSISILTAGCQASPGAEAKQPGKRNVIFMVMDGTNSDVVTLARWYKGGSLNLDKILTGGVRTYSLESSITDSAAAGTALATGHKTVTDAIGMVPVDSEGRSEKQRRSFRPVVNVLEAAQAEGLATGIVSTSPVQHATPAAFSSHSIARDDFDDIGEQQVYQGMDVVLGGGKLSLIPKSELDDGNLEKVPFGAKDARKDGENLVSVIRDKGYSFVETKRQMERASGSKLWGSFAYGDVAYEFDRAKLHPNQPSLAEMTGKAIDVLSKDRDGFFLFVEGSKVDWAAHKNDPIGMISEVLSFDEAVGEALDFAKKDGNTMVVAVTDHGNSGLTIGGRTTNKTYAHTPIEKIVGPLKKAELTVEGAVSELKEDRSNLKSVLADYGLDGLSVDDFSMVASSKDVGGEMVKLLAEHANLGFTTHGHTGEDVFLYSYGPGKPTGLVNNIEISKYIADFIGMDMKGVGSKLFVNAAEYYKAEGFDVSVDDSDAENPVFVAKKDSLVIQYPENKNVRIENGKATELSGVNVFNGEEFFIPVE</sequence>
<dbReference type="PRINTS" id="PR00113">
    <property type="entry name" value="ALKPHPHTASE"/>
</dbReference>
<dbReference type="PANTHER" id="PTHR11596:SF5">
    <property type="entry name" value="ALKALINE PHOSPHATASE"/>
    <property type="match status" value="1"/>
</dbReference>
<keyword evidence="4" id="KW-0378">Hydrolase</keyword>
<feature type="binding site" evidence="8">
    <location>
        <position position="297"/>
    </location>
    <ligand>
        <name>Zn(2+)</name>
        <dbReference type="ChEBI" id="CHEBI:29105"/>
        <label>2</label>
    </ligand>
</feature>
<keyword evidence="12" id="KW-1185">Reference proteome</keyword>
<evidence type="ECO:0000256" key="2">
    <source>
        <dbReference type="ARBA" id="ARBA00022553"/>
    </source>
</evidence>
<keyword evidence="2" id="KW-0597">Phosphoprotein</keyword>
<feature type="binding site" evidence="8">
    <location>
        <position position="335"/>
    </location>
    <ligand>
        <name>Zn(2+)</name>
        <dbReference type="ChEBI" id="CHEBI:29105"/>
        <label>2</label>
    </ligand>
</feature>
<comment type="similarity">
    <text evidence="1 9">Belongs to the alkaline phosphatase family.</text>
</comment>
<dbReference type="Gene3D" id="1.10.1200.140">
    <property type="entry name" value="Alkaline phosphatase, crown domain"/>
    <property type="match status" value="1"/>
</dbReference>
<dbReference type="Pfam" id="PF00245">
    <property type="entry name" value="Alk_phosphatase"/>
    <property type="match status" value="1"/>
</dbReference>
<dbReference type="EMBL" id="QQAY01000007">
    <property type="protein sequence ID" value="RDI41640.1"/>
    <property type="molecule type" value="Genomic_DNA"/>
</dbReference>
<dbReference type="CDD" id="cd16012">
    <property type="entry name" value="ALP"/>
    <property type="match status" value="1"/>
</dbReference>
<evidence type="ECO:0000313" key="11">
    <source>
        <dbReference type="EMBL" id="RDI41640.1"/>
    </source>
</evidence>